<keyword evidence="2" id="KW-0812">Transmembrane</keyword>
<dbReference type="Pfam" id="PF03125">
    <property type="entry name" value="Sre"/>
    <property type="match status" value="1"/>
</dbReference>
<evidence type="ECO:0000256" key="2">
    <source>
        <dbReference type="SAM" id="Phobius"/>
    </source>
</evidence>
<dbReference type="PANTHER" id="PTHR23128:SF132">
    <property type="entry name" value="SERPENTINE RECEPTOR, CLASS E (EPSILON)-RELATED"/>
    <property type="match status" value="1"/>
</dbReference>
<name>A0A7I4Y3H4_HAECO</name>
<dbReference type="PANTHER" id="PTHR23128">
    <property type="entry name" value="SERPENTINE RECEPTOR, CLASS E (EPSILON)-RELATED"/>
    <property type="match status" value="1"/>
</dbReference>
<dbReference type="AlphaFoldDB" id="A0A7I4Y3H4"/>
<organism evidence="3 4">
    <name type="scientific">Haemonchus contortus</name>
    <name type="common">Barber pole worm</name>
    <dbReference type="NCBI Taxonomy" id="6289"/>
    <lineage>
        <taxon>Eukaryota</taxon>
        <taxon>Metazoa</taxon>
        <taxon>Ecdysozoa</taxon>
        <taxon>Nematoda</taxon>
        <taxon>Chromadorea</taxon>
        <taxon>Rhabditida</taxon>
        <taxon>Rhabditina</taxon>
        <taxon>Rhabditomorpha</taxon>
        <taxon>Strongyloidea</taxon>
        <taxon>Trichostrongylidae</taxon>
        <taxon>Haemonchus</taxon>
    </lineage>
</organism>
<accession>A0A7I4Y3H4</accession>
<feature type="transmembrane region" description="Helical" evidence="2">
    <location>
        <begin position="56"/>
        <end position="78"/>
    </location>
</feature>
<keyword evidence="3" id="KW-1185">Reference proteome</keyword>
<sequence length="159" mass="17970">MGFLLFIVFCCSSYVALFRRDSAKLRDINRGVIRKNVVYTLSTKFQLKENLRVMKAIMQLSIGQTVSAVITCFFFVLTEMLLPNYVQLSQLFFALTNLTLTISGDVFVLTLMVFLGLNHFRSIVPLSSKCTATSRVATVNDHHGAYNAYLHQLSSGWKI</sequence>
<evidence type="ECO:0000313" key="4">
    <source>
        <dbReference type="WBParaSite" id="HCON_00040360-00001"/>
    </source>
</evidence>
<evidence type="ECO:0000313" key="3">
    <source>
        <dbReference type="Proteomes" id="UP000025227"/>
    </source>
</evidence>
<dbReference type="GO" id="GO:0016020">
    <property type="term" value="C:membrane"/>
    <property type="evidence" value="ECO:0007669"/>
    <property type="project" value="InterPro"/>
</dbReference>
<dbReference type="WBParaSite" id="HCON_00040360-00001">
    <property type="protein sequence ID" value="HCON_00040360-00001"/>
    <property type="gene ID" value="HCON_00040360"/>
</dbReference>
<dbReference type="GO" id="GO:0007606">
    <property type="term" value="P:sensory perception of chemical stimulus"/>
    <property type="evidence" value="ECO:0007669"/>
    <property type="project" value="InterPro"/>
</dbReference>
<keyword evidence="2" id="KW-1133">Transmembrane helix</keyword>
<feature type="transmembrane region" description="Helical" evidence="2">
    <location>
        <begin position="90"/>
        <end position="117"/>
    </location>
</feature>
<dbReference type="OrthoDB" id="5874078at2759"/>
<dbReference type="InterPro" id="IPR004151">
    <property type="entry name" value="7TM_GPCR_serpentine_rcpt_Sre"/>
</dbReference>
<evidence type="ECO:0000256" key="1">
    <source>
        <dbReference type="ARBA" id="ARBA00006803"/>
    </source>
</evidence>
<comment type="similarity">
    <text evidence="1">Belongs to the nematode receptor-like protein sre family.</text>
</comment>
<dbReference type="Proteomes" id="UP000025227">
    <property type="component" value="Unplaced"/>
</dbReference>
<keyword evidence="2" id="KW-0472">Membrane</keyword>
<reference evidence="4" key="1">
    <citation type="submission" date="2020-12" db="UniProtKB">
        <authorList>
            <consortium name="WormBaseParasite"/>
        </authorList>
    </citation>
    <scope>IDENTIFICATION</scope>
    <source>
        <strain evidence="4">MHco3</strain>
    </source>
</reference>
<protein>
    <submittedName>
        <fullName evidence="4">G protein-coupled receptor</fullName>
    </submittedName>
</protein>
<proteinExistence type="inferred from homology"/>